<dbReference type="Proteomes" id="UP000501374">
    <property type="component" value="Chromosome"/>
</dbReference>
<dbReference type="Pfam" id="PF10651">
    <property type="entry name" value="BppU_N"/>
    <property type="match status" value="1"/>
</dbReference>
<organism evidence="2 3">
    <name type="scientific">Bacillus thuringiensis serovar andalousiensis</name>
    <dbReference type="NCBI Taxonomy" id="257985"/>
    <lineage>
        <taxon>Bacteria</taxon>
        <taxon>Bacillati</taxon>
        <taxon>Bacillota</taxon>
        <taxon>Bacilli</taxon>
        <taxon>Bacillales</taxon>
        <taxon>Bacillaceae</taxon>
        <taxon>Bacillus</taxon>
        <taxon>Bacillus cereus group</taxon>
    </lineage>
</organism>
<gene>
    <name evidence="2" type="ORF">EVG22_31695</name>
</gene>
<dbReference type="Gene3D" id="2.60.40.3350">
    <property type="match status" value="1"/>
</dbReference>
<dbReference type="InterPro" id="IPR018913">
    <property type="entry name" value="BppU_N"/>
</dbReference>
<evidence type="ECO:0000259" key="1">
    <source>
        <dbReference type="Pfam" id="PF10651"/>
    </source>
</evidence>
<accession>A0A6H0TPY3</accession>
<evidence type="ECO:0000313" key="3">
    <source>
        <dbReference type="Proteomes" id="UP000501374"/>
    </source>
</evidence>
<feature type="domain" description="BppU N-terminal" evidence="1">
    <location>
        <begin position="5"/>
        <end position="142"/>
    </location>
</feature>
<dbReference type="AlphaFoldDB" id="A0A6H0TPY3"/>
<sequence length="237" mass="25963">MTFKTYEINVDLVNETSTPATVRFSQNDQNSAKLLINIMNKGGELDLSQATSVRMSFKKSDGTRVFQDDCQPVNVLKGKYQIVLKTQTLAAIGNVYAQIHITENNRVIDTQQFGFVVKESLSSDDAIESTNEFGVIQKVIEAGEKLEGKDIDGIIAAGAKADTAINQIEILSKDLSKQDIKTQMLQHGPNVVNATLASPLNVEVQGRTLANLLGRTTLDPSKYYLFIPNKGTTKIPV</sequence>
<protein>
    <submittedName>
        <fullName evidence="2">BppU family phage baseplate upper protein</fullName>
    </submittedName>
</protein>
<dbReference type="RefSeq" id="WP_172555992.1">
    <property type="nucleotide sequence ID" value="NZ_CP035727.2"/>
</dbReference>
<proteinExistence type="predicted"/>
<dbReference type="EMBL" id="CP035727">
    <property type="protein sequence ID" value="QIW22507.1"/>
    <property type="molecule type" value="Genomic_DNA"/>
</dbReference>
<evidence type="ECO:0000313" key="2">
    <source>
        <dbReference type="EMBL" id="QIW22507.1"/>
    </source>
</evidence>
<reference evidence="3" key="1">
    <citation type="submission" date="2019-02" db="EMBL/GenBank/DDBJ databases">
        <title>Structural and Functional analysis of Lanthipeptide from Bacillus thuringiensis serovar andalousiensis B23193.</title>
        <authorList>
            <person name="Andreeva J.V."/>
            <person name="Grigoreva A."/>
        </authorList>
    </citation>
    <scope>NUCLEOTIDE SEQUENCE [LARGE SCALE GENOMIC DNA]</scope>
    <source>
        <strain evidence="3">B23193</strain>
    </source>
</reference>
<name>A0A6H0TPY3_BACTU</name>